<feature type="non-terminal residue" evidence="2">
    <location>
        <position position="180"/>
    </location>
</feature>
<feature type="transmembrane region" description="Helical" evidence="1">
    <location>
        <begin position="104"/>
        <end position="124"/>
    </location>
</feature>
<keyword evidence="1" id="KW-0472">Membrane</keyword>
<accession>A0A2W2CY59</accession>
<keyword evidence="1" id="KW-1133">Transmembrane helix</keyword>
<evidence type="ECO:0000313" key="3">
    <source>
        <dbReference type="Proteomes" id="UP000249304"/>
    </source>
</evidence>
<keyword evidence="1" id="KW-0812">Transmembrane</keyword>
<dbReference type="Proteomes" id="UP000249304">
    <property type="component" value="Unassembled WGS sequence"/>
</dbReference>
<name>A0A2W2CY59_9ACTN</name>
<comment type="caution">
    <text evidence="2">The sequence shown here is derived from an EMBL/GenBank/DDBJ whole genome shotgun (WGS) entry which is preliminary data.</text>
</comment>
<evidence type="ECO:0000313" key="2">
    <source>
        <dbReference type="EMBL" id="PZG02821.1"/>
    </source>
</evidence>
<feature type="transmembrane region" description="Helical" evidence="1">
    <location>
        <begin position="57"/>
        <end position="84"/>
    </location>
</feature>
<evidence type="ECO:0000256" key="1">
    <source>
        <dbReference type="SAM" id="Phobius"/>
    </source>
</evidence>
<keyword evidence="3" id="KW-1185">Reference proteome</keyword>
<sequence>MQENPGPHYPDNRGPLPYGAAPAAIPYQPQPWFLPSPAGVRFDHLARNPAARLWRSVVGTLLVAVGFLGIGVAVLVAFTLPAYLFGLPSPVDAQGVPKPTPVGLAMTLLSIAPALLLVFGVAAVVQRRRPGTLSSVAGRLRWSWLLSCVGLALLAMVLGQAAQWLVLTNSGQDGAMFGWA</sequence>
<feature type="transmembrane region" description="Helical" evidence="1">
    <location>
        <begin position="144"/>
        <end position="166"/>
    </location>
</feature>
<organism evidence="2 3">
    <name type="scientific">Nonomuraea aridisoli</name>
    <dbReference type="NCBI Taxonomy" id="2070368"/>
    <lineage>
        <taxon>Bacteria</taxon>
        <taxon>Bacillati</taxon>
        <taxon>Actinomycetota</taxon>
        <taxon>Actinomycetes</taxon>
        <taxon>Streptosporangiales</taxon>
        <taxon>Streptosporangiaceae</taxon>
        <taxon>Nonomuraea</taxon>
    </lineage>
</organism>
<proteinExistence type="predicted"/>
<gene>
    <name evidence="2" type="ORF">C1J01_47020</name>
</gene>
<reference evidence="2 3" key="1">
    <citation type="submission" date="2018-01" db="EMBL/GenBank/DDBJ databases">
        <title>Draft genome sequence of Nonomuraea sp. KC333.</title>
        <authorList>
            <person name="Sahin N."/>
            <person name="Saygin H."/>
            <person name="Ay H."/>
        </authorList>
    </citation>
    <scope>NUCLEOTIDE SEQUENCE [LARGE SCALE GENOMIC DNA]</scope>
    <source>
        <strain evidence="2 3">KC333</strain>
    </source>
</reference>
<protein>
    <submittedName>
        <fullName evidence="2">Uncharacterized protein</fullName>
    </submittedName>
</protein>
<dbReference type="EMBL" id="POUD01000478">
    <property type="protein sequence ID" value="PZG02821.1"/>
    <property type="molecule type" value="Genomic_DNA"/>
</dbReference>
<dbReference type="AlphaFoldDB" id="A0A2W2CY59"/>